<evidence type="ECO:0000313" key="2">
    <source>
        <dbReference type="EMBL" id="GIJ91156.1"/>
    </source>
</evidence>
<proteinExistence type="predicted"/>
<dbReference type="GeneID" id="67008731"/>
<gene>
    <name evidence="2" type="ORF">Asppvi_010121</name>
</gene>
<evidence type="ECO:0000313" key="3">
    <source>
        <dbReference type="Proteomes" id="UP001043456"/>
    </source>
</evidence>
<dbReference type="Proteomes" id="UP001043456">
    <property type="component" value="Unassembled WGS sequence"/>
</dbReference>
<feature type="domain" description="Heterokaryon incompatibility" evidence="1">
    <location>
        <begin position="34"/>
        <end position="190"/>
    </location>
</feature>
<dbReference type="InterPro" id="IPR010730">
    <property type="entry name" value="HET"/>
</dbReference>
<comment type="caution">
    <text evidence="2">The sequence shown here is derived from an EMBL/GenBank/DDBJ whole genome shotgun (WGS) entry which is preliminary data.</text>
</comment>
<accession>A0A9P3BH31</accession>
<dbReference type="PANTHER" id="PTHR24148">
    <property type="entry name" value="ANKYRIN REPEAT DOMAIN-CONTAINING PROTEIN 39 HOMOLOG-RELATED"/>
    <property type="match status" value="1"/>
</dbReference>
<dbReference type="AlphaFoldDB" id="A0A9P3BH31"/>
<dbReference type="Pfam" id="PF06985">
    <property type="entry name" value="HET"/>
    <property type="match status" value="1"/>
</dbReference>
<protein>
    <recommendedName>
        <fullName evidence="1">Heterokaryon incompatibility domain-containing protein</fullName>
    </recommendedName>
</protein>
<organism evidence="2 3">
    <name type="scientific">Aspergillus pseudoviridinutans</name>
    <dbReference type="NCBI Taxonomy" id="1517512"/>
    <lineage>
        <taxon>Eukaryota</taxon>
        <taxon>Fungi</taxon>
        <taxon>Dikarya</taxon>
        <taxon>Ascomycota</taxon>
        <taxon>Pezizomycotina</taxon>
        <taxon>Eurotiomycetes</taxon>
        <taxon>Eurotiomycetidae</taxon>
        <taxon>Eurotiales</taxon>
        <taxon>Aspergillaceae</taxon>
        <taxon>Aspergillus</taxon>
        <taxon>Aspergillus subgen. Fumigati</taxon>
    </lineage>
</organism>
<reference evidence="2 3" key="1">
    <citation type="submission" date="2018-10" db="EMBL/GenBank/DDBJ databases">
        <title>Pan-genome distribution and transcriptional activeness of fungal secondary metabolism genes in Aspergillus section Fumigati.</title>
        <authorList>
            <person name="Takahashi H."/>
            <person name="Umemura M."/>
            <person name="Ninomiya A."/>
            <person name="Kusuya Y."/>
            <person name="Urayama S."/>
            <person name="Shimizu M."/>
            <person name="Watanabe A."/>
            <person name="Kamei K."/>
            <person name="Yaguchi T."/>
            <person name="Hagiwara D."/>
        </authorList>
    </citation>
    <scope>NUCLEOTIDE SEQUENCE [LARGE SCALE GENOMIC DNA]</scope>
    <source>
        <strain evidence="2 3">IFM 55266</strain>
    </source>
</reference>
<evidence type="ECO:0000259" key="1">
    <source>
        <dbReference type="Pfam" id="PF06985"/>
    </source>
</evidence>
<dbReference type="OrthoDB" id="2157530at2759"/>
<dbReference type="RefSeq" id="XP_043161902.1">
    <property type="nucleotide sequence ID" value="XM_043305967.1"/>
</dbReference>
<name>A0A9P3BH31_9EURO</name>
<dbReference type="InterPro" id="IPR052895">
    <property type="entry name" value="HetReg/Transcr_Mod"/>
</dbReference>
<dbReference type="EMBL" id="BHVY01000008">
    <property type="protein sequence ID" value="GIJ91156.1"/>
    <property type="molecule type" value="Genomic_DNA"/>
</dbReference>
<keyword evidence="3" id="KW-1185">Reference proteome</keyword>
<sequence>MADGPPTPPPRYLLDLQNWRRVDYDHIEERPIDYGIVSYTWGRLIDQTRTVADDEKPEHVTWNIPYVPSLPLSRAKAVMKTMGKRYVWWDWMCVPQAAGGHQLQGEDAEIAAHEIANQRNIYKRAKASIVWLHGIEWAHYPLLASFLEGKMRLQSQDHTNFRGVVSVTKFILEQIQAEEPWLTSGWTLQEGILLPNAPLVDSKGLKLQNTIFPEGGAASVASITATVVPLASRIGDAFRDYSEKESFANEEYIVRFIQAHDDNYEFMARFLAALIRSGFVGYNSGAPLFLLAGKASRKFSKPEDECWALIGAMDINVPNPQYYNGLQMDRVMSMFFEPLLERYQWRLFLIGRMMDDDWRTKSWPRRVVEGHALPLEIYFSVSWEERLPVLRLDPEIPRKLHMTPHQEEKTIQLIDNEQHVLCRRYKQSTYQDGFVRLTKIEEEFTKESLFLKVASLESLNKGDNKGLREGFRCIEIQRITDNEGRFWGVADVWKGGELAPGEQRSFYYRETAHFALW</sequence>
<dbReference type="PANTHER" id="PTHR24148:SF64">
    <property type="entry name" value="HETEROKARYON INCOMPATIBILITY DOMAIN-CONTAINING PROTEIN"/>
    <property type="match status" value="1"/>
</dbReference>